<dbReference type="RefSeq" id="WP_074738883.1">
    <property type="nucleotide sequence ID" value="NZ_FNNP01000011.1"/>
</dbReference>
<feature type="transmembrane region" description="Helical" evidence="9">
    <location>
        <begin position="43"/>
        <end position="62"/>
    </location>
</feature>
<feature type="transmembrane region" description="Helical" evidence="9">
    <location>
        <begin position="12"/>
        <end position="31"/>
    </location>
</feature>
<dbReference type="PANTHER" id="PTHR43744:SF8">
    <property type="entry name" value="SN-GLYCEROL-3-PHOSPHATE TRANSPORT SYSTEM PERMEASE PROTEIN UGPE"/>
    <property type="match status" value="1"/>
</dbReference>
<reference evidence="13" key="1">
    <citation type="submission" date="2016-10" db="EMBL/GenBank/DDBJ databases">
        <authorList>
            <person name="Varghese N."/>
            <person name="Submissions S."/>
        </authorList>
    </citation>
    <scope>NUCLEOTIDE SEQUENCE [LARGE SCALE GENOMIC DNA]</scope>
    <source>
        <strain evidence="13">DSM 27839</strain>
    </source>
</reference>
<comment type="function">
    <text evidence="10">Part of the ABC transporter complex UgpBAEC involved in sn-glycerol-3-phosphate (G3P) import. Probably responsible for the translocation of the substrate across the membrane.</text>
</comment>
<dbReference type="Proteomes" id="UP000183400">
    <property type="component" value="Unassembled WGS sequence"/>
</dbReference>
<keyword evidence="7 9" id="KW-1133">Transmembrane helix</keyword>
<dbReference type="GO" id="GO:0005886">
    <property type="term" value="C:plasma membrane"/>
    <property type="evidence" value="ECO:0007669"/>
    <property type="project" value="UniProtKB-SubCell"/>
</dbReference>
<comment type="subunit">
    <text evidence="2 10">The complex is composed of two ATP-binding proteins (UgpC), two transmembrane proteins (UgpA and UgpE) and a solute-binding protein (UgpB).</text>
</comment>
<sequence length="277" mass="30542">MTRISRSSAKSLALHATLFVVLGFWMLPLVYMVSVGLRSPSQAFDPVLFAWPVTFANFITVIRDNPLTGIFLNSLIITVATVITVVSVSALFAFACSVLRLRGSLVIYATLLTTLMVPLASLVLPLAILLKTFGWVNTYWGLIFPYSALGVPFAIVILKAFMDDSPKELFDAARVDGCSSWQTFWHVALPLVRPALVFVAIWQFIVTWNEFFLALIVLTRAEMKTLTIVPMQYSGLYMANPGALFAILTLIALPLIFLYVLVQRAFVRGLLAGAVKG</sequence>
<evidence type="ECO:0000313" key="12">
    <source>
        <dbReference type="EMBL" id="SDX79131.1"/>
    </source>
</evidence>
<keyword evidence="10" id="KW-0997">Cell inner membrane</keyword>
<comment type="caution">
    <text evidence="10">Lacks conserved residue(s) required for the propagation of feature annotation.</text>
</comment>
<keyword evidence="13" id="KW-1185">Reference proteome</keyword>
<dbReference type="AlphaFoldDB" id="A0A1H3EKC8"/>
<keyword evidence="4 9" id="KW-0813">Transport</keyword>
<keyword evidence="8 9" id="KW-0472">Membrane</keyword>
<evidence type="ECO:0000313" key="13">
    <source>
        <dbReference type="Proteomes" id="UP000183400"/>
    </source>
</evidence>
<feature type="transmembrane region" description="Helical" evidence="9">
    <location>
        <begin position="74"/>
        <end position="94"/>
    </location>
</feature>
<accession>A0A1H3EKC8</accession>
<evidence type="ECO:0000256" key="7">
    <source>
        <dbReference type="ARBA" id="ARBA00022989"/>
    </source>
</evidence>
<comment type="similarity">
    <text evidence="9">Belongs to the binding-protein-dependent transport system permease family.</text>
</comment>
<feature type="transmembrane region" description="Helical" evidence="9">
    <location>
        <begin position="195"/>
        <end position="218"/>
    </location>
</feature>
<evidence type="ECO:0000256" key="3">
    <source>
        <dbReference type="ARBA" id="ARBA00020515"/>
    </source>
</evidence>
<dbReference type="CDD" id="cd06261">
    <property type="entry name" value="TM_PBP2"/>
    <property type="match status" value="1"/>
</dbReference>
<name>A0A1H3EKC8_9RHOB</name>
<comment type="subcellular location">
    <subcellularLocation>
        <location evidence="10">Cell inner membrane</location>
        <topology evidence="10">Multi-pass membrane protein</topology>
    </subcellularLocation>
    <subcellularLocation>
        <location evidence="1 9">Cell membrane</location>
        <topology evidence="1 9">Multi-pass membrane protein</topology>
    </subcellularLocation>
</comment>
<evidence type="ECO:0000256" key="9">
    <source>
        <dbReference type="RuleBase" id="RU363032"/>
    </source>
</evidence>
<dbReference type="STRING" id="985054.SAMN05444358_111104"/>
<gene>
    <name evidence="10" type="primary">ugpE</name>
    <name evidence="12" type="ORF">SAMN05444358_111104</name>
</gene>
<dbReference type="InterPro" id="IPR000515">
    <property type="entry name" value="MetI-like"/>
</dbReference>
<dbReference type="Gene3D" id="1.10.3720.10">
    <property type="entry name" value="MetI-like"/>
    <property type="match status" value="1"/>
</dbReference>
<evidence type="ECO:0000256" key="4">
    <source>
        <dbReference type="ARBA" id="ARBA00022448"/>
    </source>
</evidence>
<feature type="domain" description="ABC transmembrane type-1" evidence="11">
    <location>
        <begin position="71"/>
        <end position="262"/>
    </location>
</feature>
<keyword evidence="5 10" id="KW-1003">Cell membrane</keyword>
<dbReference type="InterPro" id="IPR035906">
    <property type="entry name" value="MetI-like_sf"/>
</dbReference>
<feature type="transmembrane region" description="Helical" evidence="9">
    <location>
        <begin position="106"/>
        <end position="130"/>
    </location>
</feature>
<evidence type="ECO:0000256" key="1">
    <source>
        <dbReference type="ARBA" id="ARBA00004651"/>
    </source>
</evidence>
<dbReference type="GO" id="GO:0055085">
    <property type="term" value="P:transmembrane transport"/>
    <property type="evidence" value="ECO:0007669"/>
    <property type="project" value="InterPro"/>
</dbReference>
<feature type="transmembrane region" description="Helical" evidence="9">
    <location>
        <begin position="142"/>
        <end position="162"/>
    </location>
</feature>
<protein>
    <recommendedName>
        <fullName evidence="3 10">sn-glycerol-3-phosphate transport system permease protein UgpE</fullName>
    </recommendedName>
</protein>
<feature type="transmembrane region" description="Helical" evidence="9">
    <location>
        <begin position="239"/>
        <end position="262"/>
    </location>
</feature>
<evidence type="ECO:0000256" key="2">
    <source>
        <dbReference type="ARBA" id="ARBA00011557"/>
    </source>
</evidence>
<dbReference type="PANTHER" id="PTHR43744">
    <property type="entry name" value="ABC TRANSPORTER PERMEASE PROTEIN MG189-RELATED-RELATED"/>
    <property type="match status" value="1"/>
</dbReference>
<dbReference type="SUPFAM" id="SSF161098">
    <property type="entry name" value="MetI-like"/>
    <property type="match status" value="1"/>
</dbReference>
<evidence type="ECO:0000256" key="6">
    <source>
        <dbReference type="ARBA" id="ARBA00022692"/>
    </source>
</evidence>
<proteinExistence type="inferred from homology"/>
<evidence type="ECO:0000259" key="11">
    <source>
        <dbReference type="PROSITE" id="PS50928"/>
    </source>
</evidence>
<keyword evidence="6 9" id="KW-0812">Transmembrane</keyword>
<organism evidence="12 13">
    <name type="scientific">Ruegeria halocynthiae</name>
    <dbReference type="NCBI Taxonomy" id="985054"/>
    <lineage>
        <taxon>Bacteria</taxon>
        <taxon>Pseudomonadati</taxon>
        <taxon>Pseudomonadota</taxon>
        <taxon>Alphaproteobacteria</taxon>
        <taxon>Rhodobacterales</taxon>
        <taxon>Roseobacteraceae</taxon>
        <taxon>Ruegeria</taxon>
    </lineage>
</organism>
<dbReference type="EMBL" id="FNNP01000011">
    <property type="protein sequence ID" value="SDX79131.1"/>
    <property type="molecule type" value="Genomic_DNA"/>
</dbReference>
<dbReference type="Pfam" id="PF00528">
    <property type="entry name" value="BPD_transp_1"/>
    <property type="match status" value="1"/>
</dbReference>
<evidence type="ECO:0000256" key="8">
    <source>
        <dbReference type="ARBA" id="ARBA00023136"/>
    </source>
</evidence>
<evidence type="ECO:0000256" key="10">
    <source>
        <dbReference type="RuleBase" id="RU363056"/>
    </source>
</evidence>
<dbReference type="PROSITE" id="PS50928">
    <property type="entry name" value="ABC_TM1"/>
    <property type="match status" value="1"/>
</dbReference>
<evidence type="ECO:0000256" key="5">
    <source>
        <dbReference type="ARBA" id="ARBA00022475"/>
    </source>
</evidence>
<dbReference type="OrthoDB" id="9815445at2"/>